<evidence type="ECO:0000313" key="2">
    <source>
        <dbReference type="Proteomes" id="UP000324222"/>
    </source>
</evidence>
<keyword evidence="2" id="KW-1185">Reference proteome</keyword>
<name>A0A5B7CPM0_PORTR</name>
<sequence length="64" mass="6887">MSMKSSNYTKLMVKMRPSTEGVNGVLDAWCSHIFSSSSWPLCVCVCVCGLVGGWVGVPSETSKK</sequence>
<organism evidence="1 2">
    <name type="scientific">Portunus trituberculatus</name>
    <name type="common">Swimming crab</name>
    <name type="synonym">Neptunus trituberculatus</name>
    <dbReference type="NCBI Taxonomy" id="210409"/>
    <lineage>
        <taxon>Eukaryota</taxon>
        <taxon>Metazoa</taxon>
        <taxon>Ecdysozoa</taxon>
        <taxon>Arthropoda</taxon>
        <taxon>Crustacea</taxon>
        <taxon>Multicrustacea</taxon>
        <taxon>Malacostraca</taxon>
        <taxon>Eumalacostraca</taxon>
        <taxon>Eucarida</taxon>
        <taxon>Decapoda</taxon>
        <taxon>Pleocyemata</taxon>
        <taxon>Brachyura</taxon>
        <taxon>Eubrachyura</taxon>
        <taxon>Portunoidea</taxon>
        <taxon>Portunidae</taxon>
        <taxon>Portuninae</taxon>
        <taxon>Portunus</taxon>
    </lineage>
</organism>
<dbReference type="AlphaFoldDB" id="A0A5B7CPM0"/>
<protein>
    <submittedName>
        <fullName evidence="1">Uncharacterized protein</fullName>
    </submittedName>
</protein>
<reference evidence="1 2" key="1">
    <citation type="submission" date="2019-05" db="EMBL/GenBank/DDBJ databases">
        <title>Another draft genome of Portunus trituberculatus and its Hox gene families provides insights of decapod evolution.</title>
        <authorList>
            <person name="Jeong J.-H."/>
            <person name="Song I."/>
            <person name="Kim S."/>
            <person name="Choi T."/>
            <person name="Kim D."/>
            <person name="Ryu S."/>
            <person name="Kim W."/>
        </authorList>
    </citation>
    <scope>NUCLEOTIDE SEQUENCE [LARGE SCALE GENOMIC DNA]</scope>
    <source>
        <tissue evidence="1">Muscle</tissue>
    </source>
</reference>
<dbReference type="EMBL" id="VSRR010000147">
    <property type="protein sequence ID" value="MPC11145.1"/>
    <property type="molecule type" value="Genomic_DNA"/>
</dbReference>
<gene>
    <name evidence="1" type="ORF">E2C01_003805</name>
</gene>
<evidence type="ECO:0000313" key="1">
    <source>
        <dbReference type="EMBL" id="MPC11145.1"/>
    </source>
</evidence>
<comment type="caution">
    <text evidence="1">The sequence shown here is derived from an EMBL/GenBank/DDBJ whole genome shotgun (WGS) entry which is preliminary data.</text>
</comment>
<dbReference type="Proteomes" id="UP000324222">
    <property type="component" value="Unassembled WGS sequence"/>
</dbReference>
<proteinExistence type="predicted"/>
<accession>A0A5B7CPM0</accession>